<name>A0ABX1VCQ5_9PLAN</name>
<comment type="caution">
    <text evidence="4">The sequence shown here is derived from an EMBL/GenBank/DDBJ whole genome shotgun (WGS) entry which is preliminary data.</text>
</comment>
<proteinExistence type="predicted"/>
<evidence type="ECO:0000313" key="4">
    <source>
        <dbReference type="EMBL" id="NNJ25206.1"/>
    </source>
</evidence>
<gene>
    <name evidence="4" type="ORF">LzC2_12740</name>
</gene>
<evidence type="ECO:0008006" key="6">
    <source>
        <dbReference type="Google" id="ProtNLM"/>
    </source>
</evidence>
<accession>A0ABX1VCQ5</accession>
<dbReference type="InterPro" id="IPR019734">
    <property type="entry name" value="TPR_rpt"/>
</dbReference>
<keyword evidence="3" id="KW-0732">Signal</keyword>
<dbReference type="PROSITE" id="PS51257">
    <property type="entry name" value="PROKAR_LIPOPROTEIN"/>
    <property type="match status" value="1"/>
</dbReference>
<dbReference type="Gene3D" id="1.25.40.10">
    <property type="entry name" value="Tetratricopeptide repeat domain"/>
    <property type="match status" value="1"/>
</dbReference>
<organism evidence="4 5">
    <name type="scientific">Alienimonas chondri</name>
    <dbReference type="NCBI Taxonomy" id="2681879"/>
    <lineage>
        <taxon>Bacteria</taxon>
        <taxon>Pseudomonadati</taxon>
        <taxon>Planctomycetota</taxon>
        <taxon>Planctomycetia</taxon>
        <taxon>Planctomycetales</taxon>
        <taxon>Planctomycetaceae</taxon>
        <taxon>Alienimonas</taxon>
    </lineage>
</organism>
<protein>
    <recommendedName>
        <fullName evidence="6">Tetratricopeptide repeat protein</fullName>
    </recommendedName>
</protein>
<evidence type="ECO:0000256" key="1">
    <source>
        <dbReference type="PROSITE-ProRule" id="PRU00339"/>
    </source>
</evidence>
<dbReference type="EMBL" id="WTPX01000028">
    <property type="protein sequence ID" value="NNJ25206.1"/>
    <property type="molecule type" value="Genomic_DNA"/>
</dbReference>
<evidence type="ECO:0000256" key="2">
    <source>
        <dbReference type="SAM" id="Phobius"/>
    </source>
</evidence>
<feature type="repeat" description="TPR" evidence="1">
    <location>
        <begin position="121"/>
        <end position="154"/>
    </location>
</feature>
<keyword evidence="2" id="KW-0472">Membrane</keyword>
<reference evidence="4 5" key="1">
    <citation type="journal article" date="2020" name="Syst. Appl. Microbiol.">
        <title>Alienimonas chondri sp. nov., a novel planctomycete isolated from the biofilm of the red alga Chondrus crispus.</title>
        <authorList>
            <person name="Vitorino I."/>
            <person name="Albuquerque L."/>
            <person name="Wiegand S."/>
            <person name="Kallscheuer N."/>
            <person name="da Costa M.S."/>
            <person name="Lobo-da-Cunha A."/>
            <person name="Jogler C."/>
            <person name="Lage O.M."/>
        </authorList>
    </citation>
    <scope>NUCLEOTIDE SEQUENCE [LARGE SCALE GENOMIC DNA]</scope>
    <source>
        <strain evidence="4 5">LzC2</strain>
    </source>
</reference>
<keyword evidence="5" id="KW-1185">Reference proteome</keyword>
<feature type="transmembrane region" description="Helical" evidence="2">
    <location>
        <begin position="365"/>
        <end position="384"/>
    </location>
</feature>
<keyword evidence="2" id="KW-1133">Transmembrane helix</keyword>
<dbReference type="Proteomes" id="UP000609651">
    <property type="component" value="Unassembled WGS sequence"/>
</dbReference>
<evidence type="ECO:0000313" key="5">
    <source>
        <dbReference type="Proteomes" id="UP000609651"/>
    </source>
</evidence>
<dbReference type="InterPro" id="IPR011990">
    <property type="entry name" value="TPR-like_helical_dom_sf"/>
</dbReference>
<feature type="chain" id="PRO_5045264297" description="Tetratricopeptide repeat protein" evidence="3">
    <location>
        <begin position="25"/>
        <end position="395"/>
    </location>
</feature>
<evidence type="ECO:0000256" key="3">
    <source>
        <dbReference type="SAM" id="SignalP"/>
    </source>
</evidence>
<sequence>MTRLRPLAAVAAVSALLLTPAASACLWDTDTLWQERQEFPGTLELIVGKFPRHTDAFYEHRISTRGAALRLHALGERAMSAEDRAAAYDDLAVALDKLGRRDEALATLDKKVADVGELGEYETAANRGTILIHAGRFEEGLGEIDRALAINPDAHFGRERIQKLLVEYMLEKKSDAEAMPAPLAPIGPNREGFAKFLQERKVSLKDGRKGVEGMMRFGDYRSPALLEALGDLLMAPQVTSEFPDPAAARLLASRAYLAAGRSAPEAADAFHELAATALQMQQIDGQDVETKQVAEALEREFAETDEWFEKVREDEALWIEKSPDPDARFQEKYGVAILKVGDTSGRPSHIQDQWSADARHWPLDAAIGVGGLLTLAGIWALIAWRRRSPSGWEGS</sequence>
<dbReference type="RefSeq" id="WP_171184952.1">
    <property type="nucleotide sequence ID" value="NZ_WTPX01000028.1"/>
</dbReference>
<keyword evidence="2" id="KW-0812">Transmembrane</keyword>
<dbReference type="PROSITE" id="PS50005">
    <property type="entry name" value="TPR"/>
    <property type="match status" value="1"/>
</dbReference>
<keyword evidence="1" id="KW-0802">TPR repeat</keyword>
<feature type="signal peptide" evidence="3">
    <location>
        <begin position="1"/>
        <end position="24"/>
    </location>
</feature>
<dbReference type="SUPFAM" id="SSF48452">
    <property type="entry name" value="TPR-like"/>
    <property type="match status" value="1"/>
</dbReference>